<dbReference type="AlphaFoldDB" id="A0A240EC19"/>
<evidence type="ECO:0000256" key="1">
    <source>
        <dbReference type="SAM" id="MobiDB-lite"/>
    </source>
</evidence>
<dbReference type="EMBL" id="OANT01000005">
    <property type="protein sequence ID" value="SNX45455.1"/>
    <property type="molecule type" value="Genomic_DNA"/>
</dbReference>
<evidence type="ECO:0000313" key="2">
    <source>
        <dbReference type="EMBL" id="SNX45455.1"/>
    </source>
</evidence>
<reference evidence="3" key="1">
    <citation type="submission" date="2016-09" db="EMBL/GenBank/DDBJ databases">
        <authorList>
            <person name="Varghese N."/>
            <person name="Submissions S."/>
        </authorList>
    </citation>
    <scope>NUCLEOTIDE SEQUENCE [LARGE SCALE GENOMIC DNA]</scope>
    <source>
        <strain evidence="3">ANC 4466</strain>
    </source>
</reference>
<evidence type="ECO:0008006" key="4">
    <source>
        <dbReference type="Google" id="ProtNLM"/>
    </source>
</evidence>
<dbReference type="RefSeq" id="WP_228150415.1">
    <property type="nucleotide sequence ID" value="NZ_BAABHT010000005.1"/>
</dbReference>
<accession>A0A240EC19</accession>
<name>A0A240EC19_9GAMM</name>
<keyword evidence="3" id="KW-1185">Reference proteome</keyword>
<protein>
    <recommendedName>
        <fullName evidence="4">YD repeat-containing protein</fullName>
    </recommendedName>
</protein>
<proteinExistence type="predicted"/>
<gene>
    <name evidence="2" type="ORF">SAMN05421731_1057</name>
</gene>
<sequence>MSETPLIAFPEVPPVDSDNSLTPITTDTEYKITDVDNTTVKIDINGTEITFKSLSGSRGLMQEFQATQVKYPGGKIISMTYTPISQNGAVAGYRVTGISDNLGNKLTINRLNMNGSDTSTLGKQLQGAISSVETNANNLNKQTATYTYEIQNVTLQGSSKPYAKLVKAVSTGNGTEDYLYTDYVHKGLFNNSSNSVYGVTLPLLSTLKKGGETILNWQTTSDQIKTYKNLDYDYASLIYKESVSGGTLTLNGPAEKAKSFTETFVINHSGENILYDSSSTFSCLKQNGLPLKKIVFAKKIRRLTSFTDKNGYLTNLAYDVNNRLITRTQAASTSIE</sequence>
<evidence type="ECO:0000313" key="3">
    <source>
        <dbReference type="Proteomes" id="UP000219042"/>
    </source>
</evidence>
<feature type="region of interest" description="Disordered" evidence="1">
    <location>
        <begin position="1"/>
        <end position="21"/>
    </location>
</feature>
<dbReference type="Proteomes" id="UP000219042">
    <property type="component" value="Unassembled WGS sequence"/>
</dbReference>
<organism evidence="2 3">
    <name type="scientific">Acinetobacter puyangensis</name>
    <dbReference type="NCBI Taxonomy" id="1096779"/>
    <lineage>
        <taxon>Bacteria</taxon>
        <taxon>Pseudomonadati</taxon>
        <taxon>Pseudomonadota</taxon>
        <taxon>Gammaproteobacteria</taxon>
        <taxon>Moraxellales</taxon>
        <taxon>Moraxellaceae</taxon>
        <taxon>Acinetobacter</taxon>
    </lineage>
</organism>